<feature type="modified residue" description="4-aspartylphosphate" evidence="1">
    <location>
        <position position="56"/>
    </location>
</feature>
<dbReference type="Proteomes" id="UP001300261">
    <property type="component" value="Unassembled WGS sequence"/>
</dbReference>
<dbReference type="PROSITE" id="PS50110">
    <property type="entry name" value="RESPONSE_REGULATORY"/>
    <property type="match status" value="1"/>
</dbReference>
<sequence>MASIRGRRVLIVEDEPLLAEDLSRYFRKMGAIVLGPASNLDAAVRYVDLAEAAVLDVNLNGRKVFPVADALMRRHVPFVFFTGAGDVSIPLRFQLVGRLYKPVNTDGLFDALFPPEAGRKPMDSTSDDAFAVLPKLRLTALLLLEDASSADRLVELTLERALGAVDTRSSYASLEDWLSHVLEQTHRTMGRNLMS</sequence>
<evidence type="ECO:0000313" key="3">
    <source>
        <dbReference type="EMBL" id="MCX2721377.1"/>
    </source>
</evidence>
<name>A0ABT3QWS3_9HYPH</name>
<keyword evidence="1" id="KW-0597">Phosphoprotein</keyword>
<dbReference type="Gene3D" id="3.40.50.2300">
    <property type="match status" value="1"/>
</dbReference>
<reference evidence="3 4" key="1">
    <citation type="journal article" date="2016" name="Int. J. Syst. Evol. Microbiol.">
        <title>Labrenzia salina sp. nov., isolated from the rhizosphere of the halophyte Arthrocnemum macrostachyum.</title>
        <authorList>
            <person name="Camacho M."/>
            <person name="Redondo-Gomez S."/>
            <person name="Rodriguez-Llorente I."/>
            <person name="Rohde M."/>
            <person name="Sproer C."/>
            <person name="Schumann P."/>
            <person name="Klenk H.P."/>
            <person name="Montero-Calasanz M.D.C."/>
        </authorList>
    </citation>
    <scope>NUCLEOTIDE SEQUENCE [LARGE SCALE GENOMIC DNA]</scope>
    <source>
        <strain evidence="3 4">DSM 29163</strain>
    </source>
</reference>
<dbReference type="SMART" id="SM00448">
    <property type="entry name" value="REC"/>
    <property type="match status" value="1"/>
</dbReference>
<dbReference type="InterPro" id="IPR011006">
    <property type="entry name" value="CheY-like_superfamily"/>
</dbReference>
<evidence type="ECO:0000256" key="1">
    <source>
        <dbReference type="PROSITE-ProRule" id="PRU00169"/>
    </source>
</evidence>
<comment type="caution">
    <text evidence="3">The sequence shown here is derived from an EMBL/GenBank/DDBJ whole genome shotgun (WGS) entry which is preliminary data.</text>
</comment>
<evidence type="ECO:0000259" key="2">
    <source>
        <dbReference type="PROSITE" id="PS50110"/>
    </source>
</evidence>
<gene>
    <name evidence="3" type="ORF">ON753_03005</name>
</gene>
<dbReference type="EMBL" id="JAPEVI010000002">
    <property type="protein sequence ID" value="MCX2721377.1"/>
    <property type="molecule type" value="Genomic_DNA"/>
</dbReference>
<evidence type="ECO:0000313" key="4">
    <source>
        <dbReference type="Proteomes" id="UP001300261"/>
    </source>
</evidence>
<dbReference type="InterPro" id="IPR001789">
    <property type="entry name" value="Sig_transdc_resp-reg_receiver"/>
</dbReference>
<proteinExistence type="predicted"/>
<feature type="domain" description="Response regulatory" evidence="2">
    <location>
        <begin position="8"/>
        <end position="116"/>
    </location>
</feature>
<accession>A0ABT3QWS3</accession>
<dbReference type="RefSeq" id="WP_265961078.1">
    <property type="nucleotide sequence ID" value="NZ_JAPEVI010000002.1"/>
</dbReference>
<protein>
    <submittedName>
        <fullName evidence="3">Response regulator</fullName>
    </submittedName>
</protein>
<organism evidence="3 4">
    <name type="scientific">Roseibium salinum</name>
    <dbReference type="NCBI Taxonomy" id="1604349"/>
    <lineage>
        <taxon>Bacteria</taxon>
        <taxon>Pseudomonadati</taxon>
        <taxon>Pseudomonadota</taxon>
        <taxon>Alphaproteobacteria</taxon>
        <taxon>Hyphomicrobiales</taxon>
        <taxon>Stappiaceae</taxon>
        <taxon>Roseibium</taxon>
    </lineage>
</organism>
<keyword evidence="4" id="KW-1185">Reference proteome</keyword>
<dbReference type="SUPFAM" id="SSF52172">
    <property type="entry name" value="CheY-like"/>
    <property type="match status" value="1"/>
</dbReference>